<comment type="caution">
    <text evidence="1">The sequence shown here is derived from an EMBL/GenBank/DDBJ whole genome shotgun (WGS) entry which is preliminary data.</text>
</comment>
<evidence type="ECO:0000313" key="2">
    <source>
        <dbReference type="Proteomes" id="UP000561066"/>
    </source>
</evidence>
<dbReference type="InterPro" id="IPR014718">
    <property type="entry name" value="GH-type_carb-bd"/>
</dbReference>
<dbReference type="InterPro" id="IPR011013">
    <property type="entry name" value="Gal_mutarotase_sf_dom"/>
</dbReference>
<accession>A0A7W4P487</accession>
<dbReference type="GO" id="GO:0030246">
    <property type="term" value="F:carbohydrate binding"/>
    <property type="evidence" value="ECO:0007669"/>
    <property type="project" value="InterPro"/>
</dbReference>
<dbReference type="EMBL" id="JABEQH010000020">
    <property type="protein sequence ID" value="MBB2176996.1"/>
    <property type="molecule type" value="Genomic_DNA"/>
</dbReference>
<protein>
    <submittedName>
        <fullName evidence="1">Aldose 1-epimerase family protein</fullName>
    </submittedName>
</protein>
<dbReference type="InterPro" id="IPR008183">
    <property type="entry name" value="Aldose_1/G6P_1-epimerase"/>
</dbReference>
<organism evidence="1 2">
    <name type="scientific">Gluconacetobacter johannae</name>
    <dbReference type="NCBI Taxonomy" id="112140"/>
    <lineage>
        <taxon>Bacteria</taxon>
        <taxon>Pseudomonadati</taxon>
        <taxon>Pseudomonadota</taxon>
        <taxon>Alphaproteobacteria</taxon>
        <taxon>Acetobacterales</taxon>
        <taxon>Acetobacteraceae</taxon>
        <taxon>Gluconacetobacter</taxon>
    </lineage>
</organism>
<dbReference type="InterPro" id="IPR037481">
    <property type="entry name" value="LacX"/>
</dbReference>
<dbReference type="CDD" id="cd09024">
    <property type="entry name" value="Aldose_epim_lacX"/>
    <property type="match status" value="1"/>
</dbReference>
<dbReference type="GO" id="GO:0016853">
    <property type="term" value="F:isomerase activity"/>
    <property type="evidence" value="ECO:0007669"/>
    <property type="project" value="InterPro"/>
</dbReference>
<dbReference type="Gene3D" id="2.70.98.10">
    <property type="match status" value="1"/>
</dbReference>
<dbReference type="AlphaFoldDB" id="A0A7W4P487"/>
<evidence type="ECO:0000313" key="1">
    <source>
        <dbReference type="EMBL" id="MBB2176996.1"/>
    </source>
</evidence>
<keyword evidence="2" id="KW-1185">Reference proteome</keyword>
<dbReference type="Pfam" id="PF01263">
    <property type="entry name" value="Aldose_epim"/>
    <property type="match status" value="1"/>
</dbReference>
<reference evidence="1 2" key="1">
    <citation type="submission" date="2020-04" db="EMBL/GenBank/DDBJ databases">
        <title>Description of novel Gluconacetobacter.</title>
        <authorList>
            <person name="Sombolestani A."/>
        </authorList>
    </citation>
    <scope>NUCLEOTIDE SEQUENCE [LARGE SCALE GENOMIC DNA]</scope>
    <source>
        <strain evidence="1 2">LMG 21312</strain>
    </source>
</reference>
<dbReference type="SUPFAM" id="SSF74650">
    <property type="entry name" value="Galactose mutarotase-like"/>
    <property type="match status" value="1"/>
</dbReference>
<name>A0A7W4P487_9PROT</name>
<dbReference type="GO" id="GO:0005975">
    <property type="term" value="P:carbohydrate metabolic process"/>
    <property type="evidence" value="ECO:0007669"/>
    <property type="project" value="InterPro"/>
</dbReference>
<dbReference type="RefSeq" id="WP_182944342.1">
    <property type="nucleotide sequence ID" value="NZ_JABEQH010000020.1"/>
</dbReference>
<proteinExistence type="predicted"/>
<dbReference type="Proteomes" id="UP000561066">
    <property type="component" value="Unassembled WGS sequence"/>
</dbReference>
<gene>
    <name evidence="1" type="ORF">HLH21_13880</name>
</gene>
<sequence>MDATDHAFGTDRITVRVAAAGAELHSLRDAAGREHIWPGLPAWPRHAPVLFPIVGRLADDTAWIDGKPYHLTQHGFARDRMFSWVERTAAGCTLVLTEDEASRQIFPFRFSLTITYRVDGDTLHVGYTLYNPDDRVVLHASLGTHPAFAWPLRPDVAKGDHVLEFAQPEPAPVRRLEKGLLLPDLFPSPIEGRVLKLSEDLFATDALILDHPASRQVTFRTLDGDGLTMEWHGFEQLGLWMKPGADFLCLEPWYGFASPVDFSGDFETKPGLLHIAPGESWAAAWSVRLEPGLNPSYE</sequence>